<evidence type="ECO:0000259" key="4">
    <source>
        <dbReference type="Pfam" id="PF04542"/>
    </source>
</evidence>
<dbReference type="SUPFAM" id="SSF88946">
    <property type="entry name" value="Sigma2 domain of RNA polymerase sigma factors"/>
    <property type="match status" value="1"/>
</dbReference>
<dbReference type="EMBL" id="FNFB01000001">
    <property type="protein sequence ID" value="SDJ22257.1"/>
    <property type="molecule type" value="Genomic_DNA"/>
</dbReference>
<accession>A0A1G8RZ70</accession>
<keyword evidence="2" id="KW-0731">Sigma factor</keyword>
<dbReference type="PANTHER" id="PTHR43133:SF62">
    <property type="entry name" value="RNA POLYMERASE SIGMA FACTOR SIGZ"/>
    <property type="match status" value="1"/>
</dbReference>
<dbReference type="STRING" id="683260.SAMN05421874_101115"/>
<dbReference type="Pfam" id="PF04542">
    <property type="entry name" value="Sigma70_r2"/>
    <property type="match status" value="1"/>
</dbReference>
<keyword evidence="3" id="KW-0804">Transcription</keyword>
<feature type="domain" description="RNA polymerase sigma-70 region 2" evidence="4">
    <location>
        <begin position="22"/>
        <end position="80"/>
    </location>
</feature>
<keyword evidence="6" id="KW-1185">Reference proteome</keyword>
<dbReference type="InterPro" id="IPR013325">
    <property type="entry name" value="RNA_pol_sigma_r2"/>
</dbReference>
<evidence type="ECO:0000256" key="3">
    <source>
        <dbReference type="ARBA" id="ARBA00023163"/>
    </source>
</evidence>
<dbReference type="RefSeq" id="WP_176902870.1">
    <property type="nucleotide sequence ID" value="NZ_FNFB01000001.1"/>
</dbReference>
<evidence type="ECO:0000256" key="2">
    <source>
        <dbReference type="ARBA" id="ARBA00023082"/>
    </source>
</evidence>
<dbReference type="GO" id="GO:0016987">
    <property type="term" value="F:sigma factor activity"/>
    <property type="evidence" value="ECO:0007669"/>
    <property type="project" value="UniProtKB-KW"/>
</dbReference>
<dbReference type="AlphaFoldDB" id="A0A1G8RZ70"/>
<dbReference type="PANTHER" id="PTHR43133">
    <property type="entry name" value="RNA POLYMERASE ECF-TYPE SIGMA FACTO"/>
    <property type="match status" value="1"/>
</dbReference>
<dbReference type="Gene3D" id="1.10.1740.10">
    <property type="match status" value="1"/>
</dbReference>
<sequence>MSEIELRARLIAGDLDALAAAYDGHAPHVYGVAVTVTGDPAQAEEITRNAFVALWERPSAYDPGLGSLRGWLVSRARHEAAVRTKTG</sequence>
<keyword evidence="1" id="KW-0805">Transcription regulation</keyword>
<protein>
    <submittedName>
        <fullName evidence="5">RNA polymerase sigma-70 factor, ECF subfamily</fullName>
    </submittedName>
</protein>
<dbReference type="GO" id="GO:0006352">
    <property type="term" value="P:DNA-templated transcription initiation"/>
    <property type="evidence" value="ECO:0007669"/>
    <property type="project" value="InterPro"/>
</dbReference>
<evidence type="ECO:0000313" key="6">
    <source>
        <dbReference type="Proteomes" id="UP000198683"/>
    </source>
</evidence>
<dbReference type="InterPro" id="IPR007627">
    <property type="entry name" value="RNA_pol_sigma70_r2"/>
</dbReference>
<proteinExistence type="predicted"/>
<dbReference type="Proteomes" id="UP000198683">
    <property type="component" value="Unassembled WGS sequence"/>
</dbReference>
<organism evidence="5 6">
    <name type="scientific">Nonomuraea maritima</name>
    <dbReference type="NCBI Taxonomy" id="683260"/>
    <lineage>
        <taxon>Bacteria</taxon>
        <taxon>Bacillati</taxon>
        <taxon>Actinomycetota</taxon>
        <taxon>Actinomycetes</taxon>
        <taxon>Streptosporangiales</taxon>
        <taxon>Streptosporangiaceae</taxon>
        <taxon>Nonomuraea</taxon>
    </lineage>
</organism>
<reference evidence="5 6" key="1">
    <citation type="submission" date="2016-10" db="EMBL/GenBank/DDBJ databases">
        <authorList>
            <person name="de Groot N.N."/>
        </authorList>
    </citation>
    <scope>NUCLEOTIDE SEQUENCE [LARGE SCALE GENOMIC DNA]</scope>
    <source>
        <strain evidence="5 6">CGMCC 4.5681</strain>
    </source>
</reference>
<dbReference type="InterPro" id="IPR039425">
    <property type="entry name" value="RNA_pol_sigma-70-like"/>
</dbReference>
<evidence type="ECO:0000256" key="1">
    <source>
        <dbReference type="ARBA" id="ARBA00023015"/>
    </source>
</evidence>
<gene>
    <name evidence="5" type="ORF">SAMN05421874_101115</name>
</gene>
<evidence type="ECO:0000313" key="5">
    <source>
        <dbReference type="EMBL" id="SDJ22257.1"/>
    </source>
</evidence>
<name>A0A1G8RZ70_9ACTN</name>